<dbReference type="Gene3D" id="3.90.1530.30">
    <property type="match status" value="1"/>
</dbReference>
<dbReference type="SUPFAM" id="SSF110849">
    <property type="entry name" value="ParB/Sulfiredoxin"/>
    <property type="match status" value="1"/>
</dbReference>
<dbReference type="InterPro" id="IPR041468">
    <property type="entry name" value="HTH_ParB/Spo0J"/>
</dbReference>
<comment type="similarity">
    <text evidence="1">Belongs to the ParB family.</text>
</comment>
<proteinExistence type="inferred from homology"/>
<dbReference type="GO" id="GO:0005694">
    <property type="term" value="C:chromosome"/>
    <property type="evidence" value="ECO:0007669"/>
    <property type="project" value="TreeGrafter"/>
</dbReference>
<dbReference type="AlphaFoldDB" id="A0A381PE70"/>
<evidence type="ECO:0000256" key="1">
    <source>
        <dbReference type="ARBA" id="ARBA00006295"/>
    </source>
</evidence>
<dbReference type="FunFam" id="1.10.10.2830:FF:000001">
    <property type="entry name" value="Chromosome partitioning protein ParB"/>
    <property type="match status" value="1"/>
</dbReference>
<keyword evidence="2" id="KW-0159">Chromosome partition</keyword>
<dbReference type="SMART" id="SM00470">
    <property type="entry name" value="ParB"/>
    <property type="match status" value="1"/>
</dbReference>
<dbReference type="InterPro" id="IPR036086">
    <property type="entry name" value="ParB/Sulfiredoxin_sf"/>
</dbReference>
<dbReference type="CDD" id="cd16393">
    <property type="entry name" value="SPO0J_N"/>
    <property type="match status" value="1"/>
</dbReference>
<evidence type="ECO:0000256" key="2">
    <source>
        <dbReference type="ARBA" id="ARBA00022829"/>
    </source>
</evidence>
<organism evidence="6">
    <name type="scientific">marine metagenome</name>
    <dbReference type="NCBI Taxonomy" id="408172"/>
    <lineage>
        <taxon>unclassified sequences</taxon>
        <taxon>metagenomes</taxon>
        <taxon>ecological metagenomes</taxon>
    </lineage>
</organism>
<dbReference type="GO" id="GO:0007059">
    <property type="term" value="P:chromosome segregation"/>
    <property type="evidence" value="ECO:0007669"/>
    <property type="project" value="UniProtKB-KW"/>
</dbReference>
<keyword evidence="4" id="KW-0175">Coiled coil</keyword>
<name>A0A381PE70_9ZZZZ</name>
<dbReference type="SUPFAM" id="SSF109709">
    <property type="entry name" value="KorB DNA-binding domain-like"/>
    <property type="match status" value="1"/>
</dbReference>
<protein>
    <recommendedName>
        <fullName evidence="5">ParB-like N-terminal domain-containing protein</fullName>
    </recommendedName>
</protein>
<dbReference type="PANTHER" id="PTHR33375:SF1">
    <property type="entry name" value="CHROMOSOME-PARTITIONING PROTEIN PARB-RELATED"/>
    <property type="match status" value="1"/>
</dbReference>
<dbReference type="Pfam" id="PF17762">
    <property type="entry name" value="HTH_ParB"/>
    <property type="match status" value="1"/>
</dbReference>
<keyword evidence="3" id="KW-0238">DNA-binding</keyword>
<dbReference type="Pfam" id="PF23552">
    <property type="entry name" value="ParB_C"/>
    <property type="match status" value="1"/>
</dbReference>
<dbReference type="GO" id="GO:0003677">
    <property type="term" value="F:DNA binding"/>
    <property type="evidence" value="ECO:0007669"/>
    <property type="project" value="UniProtKB-KW"/>
</dbReference>
<dbReference type="NCBIfam" id="TIGR00180">
    <property type="entry name" value="parB_part"/>
    <property type="match status" value="1"/>
</dbReference>
<evidence type="ECO:0000256" key="4">
    <source>
        <dbReference type="SAM" id="Coils"/>
    </source>
</evidence>
<accession>A0A381PE70</accession>
<evidence type="ECO:0000256" key="3">
    <source>
        <dbReference type="ARBA" id="ARBA00023125"/>
    </source>
</evidence>
<dbReference type="Pfam" id="PF02195">
    <property type="entry name" value="ParB_N"/>
    <property type="match status" value="1"/>
</dbReference>
<reference evidence="6" key="1">
    <citation type="submission" date="2018-05" db="EMBL/GenBank/DDBJ databases">
        <authorList>
            <person name="Lanie J.A."/>
            <person name="Ng W.-L."/>
            <person name="Kazmierczak K.M."/>
            <person name="Andrzejewski T.M."/>
            <person name="Davidsen T.M."/>
            <person name="Wayne K.J."/>
            <person name="Tettelin H."/>
            <person name="Glass J.I."/>
            <person name="Rusch D."/>
            <person name="Podicherti R."/>
            <person name="Tsui H.-C.T."/>
            <person name="Winkler M.E."/>
        </authorList>
    </citation>
    <scope>NUCLEOTIDE SEQUENCE</scope>
</reference>
<gene>
    <name evidence="6" type="ORF">METZ01_LOCUS18155</name>
</gene>
<dbReference type="PANTHER" id="PTHR33375">
    <property type="entry name" value="CHROMOSOME-PARTITIONING PROTEIN PARB-RELATED"/>
    <property type="match status" value="1"/>
</dbReference>
<feature type="domain" description="ParB-like N-terminal" evidence="5">
    <location>
        <begin position="17"/>
        <end position="107"/>
    </location>
</feature>
<dbReference type="InterPro" id="IPR004437">
    <property type="entry name" value="ParB/RepB/Spo0J"/>
</dbReference>
<dbReference type="GO" id="GO:0045881">
    <property type="term" value="P:positive regulation of sporulation resulting in formation of a cellular spore"/>
    <property type="evidence" value="ECO:0007669"/>
    <property type="project" value="TreeGrafter"/>
</dbReference>
<dbReference type="FunFam" id="3.90.1530.30:FF:000001">
    <property type="entry name" value="Chromosome partitioning protein ParB"/>
    <property type="match status" value="1"/>
</dbReference>
<dbReference type="InterPro" id="IPR050336">
    <property type="entry name" value="Chromosome_partition/occlusion"/>
</dbReference>
<dbReference type="InterPro" id="IPR057240">
    <property type="entry name" value="ParB_dimer_C"/>
</dbReference>
<sequence length="270" mass="30040">MDSLLGERAERSTQGVLEVPLEDLVPGQYQPRNKMHKDTLEELSKSIKSQGVLQPILARKKASKGYEIVVGERRWRAAQLAGLKTIPTIIKELNNDESAKIALIENLQREDLNAMDQAKGLQRLQIEFNLSQQDLATSVGKSRSTVTNLLRLTNLSIFIQGLLENGKLEMGHARALLAAEEGARDSLAREVVSKNLSVREVEGLVSDKTKLPGQKRAQRKKDPNTIKLEKEISETLGARVDINHNKKGSGKLVINFKNLDQLQGILNKIK</sequence>
<dbReference type="Gene3D" id="1.10.10.2830">
    <property type="match status" value="1"/>
</dbReference>
<dbReference type="EMBL" id="UINC01000956">
    <property type="protein sequence ID" value="SUZ65301.1"/>
    <property type="molecule type" value="Genomic_DNA"/>
</dbReference>
<dbReference type="InterPro" id="IPR003115">
    <property type="entry name" value="ParB_N"/>
</dbReference>
<evidence type="ECO:0000313" key="6">
    <source>
        <dbReference type="EMBL" id="SUZ65301.1"/>
    </source>
</evidence>
<evidence type="ECO:0000259" key="5">
    <source>
        <dbReference type="SMART" id="SM00470"/>
    </source>
</evidence>
<feature type="coiled-coil region" evidence="4">
    <location>
        <begin position="90"/>
        <end position="124"/>
    </location>
</feature>